<gene>
    <name evidence="4" type="ORF">GKQ77_03520</name>
</gene>
<dbReference type="RefSeq" id="WP_219687182.1">
    <property type="nucleotide sequence ID" value="NZ_WMBF01000016.1"/>
</dbReference>
<proteinExistence type="inferred from homology"/>
<dbReference type="SUPFAM" id="SSF53474">
    <property type="entry name" value="alpha/beta-Hydrolases"/>
    <property type="match status" value="1"/>
</dbReference>
<dbReference type="Gene3D" id="3.40.50.1820">
    <property type="entry name" value="alpha/beta hydrolase"/>
    <property type="match status" value="1"/>
</dbReference>
<evidence type="ECO:0000313" key="5">
    <source>
        <dbReference type="Proteomes" id="UP001197114"/>
    </source>
</evidence>
<dbReference type="Proteomes" id="UP001197114">
    <property type="component" value="Unassembled WGS sequence"/>
</dbReference>
<comment type="caution">
    <text evidence="4">The sequence shown here is derived from an EMBL/GenBank/DDBJ whole genome shotgun (WGS) entry which is preliminary data.</text>
</comment>
<comment type="similarity">
    <text evidence="1">Belongs to the thioesterase family.</text>
</comment>
<evidence type="ECO:0000256" key="2">
    <source>
        <dbReference type="ARBA" id="ARBA00022801"/>
    </source>
</evidence>
<protein>
    <submittedName>
        <fullName evidence="4">Alpha/beta fold hydrolase</fullName>
    </submittedName>
</protein>
<feature type="domain" description="Thioesterase TesA-like" evidence="3">
    <location>
        <begin position="19"/>
        <end position="240"/>
    </location>
</feature>
<reference evidence="4 5" key="1">
    <citation type="submission" date="2019-11" db="EMBL/GenBank/DDBJ databases">
        <authorList>
            <person name="Ay H."/>
        </authorList>
    </citation>
    <scope>NUCLEOTIDE SEQUENCE [LARGE SCALE GENOMIC DNA]</scope>
    <source>
        <strain evidence="4 5">BG9H</strain>
    </source>
</reference>
<evidence type="ECO:0000313" key="4">
    <source>
        <dbReference type="EMBL" id="MBW5420640.1"/>
    </source>
</evidence>
<dbReference type="EMBL" id="WMBF01000016">
    <property type="protein sequence ID" value="MBW5420640.1"/>
    <property type="molecule type" value="Genomic_DNA"/>
</dbReference>
<sequence>MSASLFRPLPRPRADRTLVCLSFCGGGTSAFRPWAEVLPEDVELVLYCYPGREGRFTTPFAADWEALMADALSAVRSVSHRPYVLLGHSMGAWVAFDLARRLECGAGRPPSGLVVSAADAPTRPAERRGASPGLRNTDAEILTWMSRVGQASAEVLAEPEMRQIAVDVFRADLRVVDSYRHQPGAVAAPLQVLYGEDDSVDARAAERWRPLASGPFETERLPGGHFYTAGEWARLPERLTALRTARCV</sequence>
<evidence type="ECO:0000259" key="3">
    <source>
        <dbReference type="SMART" id="SM00824"/>
    </source>
</evidence>
<dbReference type="InterPro" id="IPR001031">
    <property type="entry name" value="Thioesterase"/>
</dbReference>
<dbReference type="InterPro" id="IPR020802">
    <property type="entry name" value="TesA-like"/>
</dbReference>
<keyword evidence="2 4" id="KW-0378">Hydrolase</keyword>
<dbReference type="PANTHER" id="PTHR11487:SF0">
    <property type="entry name" value="S-ACYL FATTY ACID SYNTHASE THIOESTERASE, MEDIUM CHAIN"/>
    <property type="match status" value="1"/>
</dbReference>
<dbReference type="SMART" id="SM00824">
    <property type="entry name" value="PKS_TE"/>
    <property type="match status" value="1"/>
</dbReference>
<evidence type="ECO:0000256" key="1">
    <source>
        <dbReference type="ARBA" id="ARBA00007169"/>
    </source>
</evidence>
<dbReference type="InterPro" id="IPR029058">
    <property type="entry name" value="AB_hydrolase_fold"/>
</dbReference>
<accession>A0ABS6YGW5</accession>
<dbReference type="Pfam" id="PF00975">
    <property type="entry name" value="Thioesterase"/>
    <property type="match status" value="1"/>
</dbReference>
<keyword evidence="5" id="KW-1185">Reference proteome</keyword>
<dbReference type="InterPro" id="IPR012223">
    <property type="entry name" value="TEII"/>
</dbReference>
<name>A0ABS6YGW5_9ACTN</name>
<dbReference type="PANTHER" id="PTHR11487">
    <property type="entry name" value="THIOESTERASE"/>
    <property type="match status" value="1"/>
</dbReference>
<dbReference type="GO" id="GO:0016787">
    <property type="term" value="F:hydrolase activity"/>
    <property type="evidence" value="ECO:0007669"/>
    <property type="project" value="UniProtKB-KW"/>
</dbReference>
<organism evidence="4 5">
    <name type="scientific">Streptomyces anatolicus</name>
    <dbReference type="NCBI Taxonomy" id="2675858"/>
    <lineage>
        <taxon>Bacteria</taxon>
        <taxon>Bacillati</taxon>
        <taxon>Actinomycetota</taxon>
        <taxon>Actinomycetes</taxon>
        <taxon>Kitasatosporales</taxon>
        <taxon>Streptomycetaceae</taxon>
        <taxon>Streptomyces</taxon>
    </lineage>
</organism>